<organism evidence="3 4">
    <name type="scientific">Niabella drilacis (strain DSM 25811 / CCM 8410 / CCUG 62505 / LMG 26954 / E90)</name>
    <dbReference type="NCBI Taxonomy" id="1285928"/>
    <lineage>
        <taxon>Bacteria</taxon>
        <taxon>Pseudomonadati</taxon>
        <taxon>Bacteroidota</taxon>
        <taxon>Chitinophagia</taxon>
        <taxon>Chitinophagales</taxon>
        <taxon>Chitinophagaceae</taxon>
        <taxon>Niabella</taxon>
    </lineage>
</organism>
<dbReference type="GO" id="GO:0003677">
    <property type="term" value="F:DNA binding"/>
    <property type="evidence" value="ECO:0007669"/>
    <property type="project" value="UniProtKB-KW"/>
</dbReference>
<dbReference type="STRING" id="1285928.SAMN04487894_10542"/>
<reference evidence="4" key="1">
    <citation type="submission" date="2016-10" db="EMBL/GenBank/DDBJ databases">
        <authorList>
            <person name="Varghese N."/>
            <person name="Submissions S."/>
        </authorList>
    </citation>
    <scope>NUCLEOTIDE SEQUENCE [LARGE SCALE GENOMIC DNA]</scope>
    <source>
        <strain evidence="4">DSM 25811 / CCM 8410 / LMG 26954 / E90</strain>
    </source>
</reference>
<protein>
    <submittedName>
        <fullName evidence="3">Phage integrase SAM-like domain-containing protein</fullName>
    </submittedName>
</protein>
<evidence type="ECO:0000313" key="3">
    <source>
        <dbReference type="EMBL" id="SDC96473.1"/>
    </source>
</evidence>
<keyword evidence="4" id="KW-1185">Reference proteome</keyword>
<keyword evidence="1" id="KW-0238">DNA-binding</keyword>
<evidence type="ECO:0000256" key="1">
    <source>
        <dbReference type="ARBA" id="ARBA00023125"/>
    </source>
</evidence>
<evidence type="ECO:0000259" key="2">
    <source>
        <dbReference type="Pfam" id="PF13102"/>
    </source>
</evidence>
<dbReference type="InterPro" id="IPR025269">
    <property type="entry name" value="SAM-like_dom"/>
</dbReference>
<feature type="domain" description="Phage integrase SAM-like" evidence="2">
    <location>
        <begin position="32"/>
        <end position="96"/>
    </location>
</feature>
<gene>
    <name evidence="3" type="ORF">SAMN04487894_10542</name>
</gene>
<accession>A0A1G6QW51</accession>
<dbReference type="Pfam" id="PF13102">
    <property type="entry name" value="Phage_int_SAM_5"/>
    <property type="match status" value="1"/>
</dbReference>
<dbReference type="InterPro" id="IPR010998">
    <property type="entry name" value="Integrase_recombinase_N"/>
</dbReference>
<dbReference type="AlphaFoldDB" id="A0A1G6QW51"/>
<sequence length="141" mass="17157">MRAPLNLQRNIFRQLLTLAILKQKKNKLSVYYQFDEFIKSKKRKVSKATLTVYGNVKSHLLAFEAFRAQEIFFDSFDFSFYEDFVDYLTFEHVHMRRKTKYWRKKVTLSTLPMRRLPKSIKLIYRNIPILRSTGIYLYWLV</sequence>
<proteinExistence type="predicted"/>
<dbReference type="EMBL" id="FMZO01000005">
    <property type="protein sequence ID" value="SDC96473.1"/>
    <property type="molecule type" value="Genomic_DNA"/>
</dbReference>
<dbReference type="Proteomes" id="UP000198757">
    <property type="component" value="Unassembled WGS sequence"/>
</dbReference>
<dbReference type="Gene3D" id="1.10.150.130">
    <property type="match status" value="1"/>
</dbReference>
<evidence type="ECO:0000313" key="4">
    <source>
        <dbReference type="Proteomes" id="UP000198757"/>
    </source>
</evidence>
<name>A0A1G6QW51_NIADE</name>